<feature type="transmembrane region" description="Helical" evidence="1">
    <location>
        <begin position="318"/>
        <end position="339"/>
    </location>
</feature>
<dbReference type="PANTHER" id="PTHR23028">
    <property type="entry name" value="ACETYLTRANSFERASE"/>
    <property type="match status" value="1"/>
</dbReference>
<reference evidence="3 4" key="1">
    <citation type="submission" date="2019-05" db="EMBL/GenBank/DDBJ databases">
        <authorList>
            <person name="Lee S.D."/>
        </authorList>
    </citation>
    <scope>NUCLEOTIDE SEQUENCE [LARGE SCALE GENOMIC DNA]</scope>
    <source>
        <strain evidence="3 4">C5-26</strain>
    </source>
</reference>
<name>A0A563E5J3_9MICO</name>
<accession>A0A563E5J3</accession>
<evidence type="ECO:0000313" key="3">
    <source>
        <dbReference type="EMBL" id="TWP37134.1"/>
    </source>
</evidence>
<comment type="caution">
    <text evidence="3">The sequence shown here is derived from an EMBL/GenBank/DDBJ whole genome shotgun (WGS) entry which is preliminary data.</text>
</comment>
<dbReference type="GO" id="GO:0016747">
    <property type="term" value="F:acyltransferase activity, transferring groups other than amino-acyl groups"/>
    <property type="evidence" value="ECO:0007669"/>
    <property type="project" value="InterPro"/>
</dbReference>
<feature type="transmembrane region" description="Helical" evidence="1">
    <location>
        <begin position="277"/>
        <end position="297"/>
    </location>
</feature>
<reference evidence="3 4" key="2">
    <citation type="submission" date="2019-08" db="EMBL/GenBank/DDBJ databases">
        <title>Jejuicoccus antrihumi gen. nov., sp. nov., a new member of the family Dermacoccaceae isolated from a cave.</title>
        <authorList>
            <person name="Schumann P."/>
            <person name="Kim I.S."/>
        </authorList>
    </citation>
    <scope>NUCLEOTIDE SEQUENCE [LARGE SCALE GENOMIC DNA]</scope>
    <source>
        <strain evidence="3 4">C5-26</strain>
    </source>
</reference>
<feature type="transmembrane region" description="Helical" evidence="1">
    <location>
        <begin position="345"/>
        <end position="368"/>
    </location>
</feature>
<dbReference type="AlphaFoldDB" id="A0A563E5J3"/>
<keyword evidence="3" id="KW-0012">Acyltransferase</keyword>
<keyword evidence="4" id="KW-1185">Reference proteome</keyword>
<keyword evidence="1" id="KW-1133">Transmembrane helix</keyword>
<gene>
    <name evidence="3" type="ORF">FGL98_06865</name>
</gene>
<evidence type="ECO:0000256" key="1">
    <source>
        <dbReference type="SAM" id="Phobius"/>
    </source>
</evidence>
<feature type="transmembrane region" description="Helical" evidence="1">
    <location>
        <begin position="12"/>
        <end position="32"/>
    </location>
</feature>
<dbReference type="PANTHER" id="PTHR23028:SF53">
    <property type="entry name" value="ACYL_TRANSF_3 DOMAIN-CONTAINING PROTEIN"/>
    <property type="match status" value="1"/>
</dbReference>
<keyword evidence="1" id="KW-0472">Membrane</keyword>
<feature type="transmembrane region" description="Helical" evidence="1">
    <location>
        <begin position="209"/>
        <end position="229"/>
    </location>
</feature>
<evidence type="ECO:0000313" key="4">
    <source>
        <dbReference type="Proteomes" id="UP000320244"/>
    </source>
</evidence>
<dbReference type="GO" id="GO:0016020">
    <property type="term" value="C:membrane"/>
    <property type="evidence" value="ECO:0007669"/>
    <property type="project" value="TreeGrafter"/>
</dbReference>
<dbReference type="Proteomes" id="UP000320244">
    <property type="component" value="Unassembled WGS sequence"/>
</dbReference>
<proteinExistence type="predicted"/>
<dbReference type="RefSeq" id="WP_146315999.1">
    <property type="nucleotide sequence ID" value="NZ_VCQV01000007.1"/>
</dbReference>
<dbReference type="EMBL" id="VCQV01000007">
    <property type="protein sequence ID" value="TWP37134.1"/>
    <property type="molecule type" value="Genomic_DNA"/>
</dbReference>
<organism evidence="3 4">
    <name type="scientific">Leekyejoonella antrihumi</name>
    <dbReference type="NCBI Taxonomy" id="1660198"/>
    <lineage>
        <taxon>Bacteria</taxon>
        <taxon>Bacillati</taxon>
        <taxon>Actinomycetota</taxon>
        <taxon>Actinomycetes</taxon>
        <taxon>Micrococcales</taxon>
        <taxon>Dermacoccaceae</taxon>
        <taxon>Leekyejoonella</taxon>
    </lineage>
</organism>
<dbReference type="InterPro" id="IPR050879">
    <property type="entry name" value="Acyltransferase_3"/>
</dbReference>
<protein>
    <submittedName>
        <fullName evidence="3">Acyltransferase</fullName>
    </submittedName>
</protein>
<evidence type="ECO:0000259" key="2">
    <source>
        <dbReference type="Pfam" id="PF01757"/>
    </source>
</evidence>
<keyword evidence="3" id="KW-0808">Transferase</keyword>
<dbReference type="InterPro" id="IPR002656">
    <property type="entry name" value="Acyl_transf_3_dom"/>
</dbReference>
<feature type="transmembrane region" description="Helical" evidence="1">
    <location>
        <begin position="44"/>
        <end position="62"/>
    </location>
</feature>
<feature type="transmembrane region" description="Helical" evidence="1">
    <location>
        <begin position="83"/>
        <end position="103"/>
    </location>
</feature>
<feature type="transmembrane region" description="Helical" evidence="1">
    <location>
        <begin position="236"/>
        <end position="257"/>
    </location>
</feature>
<dbReference type="GO" id="GO:0009103">
    <property type="term" value="P:lipopolysaccharide biosynthetic process"/>
    <property type="evidence" value="ECO:0007669"/>
    <property type="project" value="TreeGrafter"/>
</dbReference>
<keyword evidence="1" id="KW-0812">Transmembrane</keyword>
<feature type="domain" description="Acyltransferase 3" evidence="2">
    <location>
        <begin position="7"/>
        <end position="363"/>
    </location>
</feature>
<dbReference type="OrthoDB" id="5242306at2"/>
<dbReference type="Pfam" id="PF01757">
    <property type="entry name" value="Acyl_transf_3"/>
    <property type="match status" value="1"/>
</dbReference>
<feature type="transmembrane region" description="Helical" evidence="1">
    <location>
        <begin position="168"/>
        <end position="189"/>
    </location>
</feature>
<feature type="transmembrane region" description="Helical" evidence="1">
    <location>
        <begin position="144"/>
        <end position="161"/>
    </location>
</feature>
<sequence length="387" mass="40524">MARFRLIDGLRAVAAALVLLTHVAFWTGAANTDFSGGLLARADSGVAVFFAISAFLLLRPWIRAGSAHGGHPSVRTYALRRAVRILPAYWLTLAAVLVVAALAPGRTGGAGSPGKIVLHALLLQGYTTQDYQSFTQTWSLTTEVTFYVFVPVIGVLLGRLARRGAVRVYAVLLGAVGVGLAAQGLAAQWSGSAPHGGGSVLATSVLGHLAWFAAGAAVAVGSVGVVPRLGPTADRWWRTVGGSPATLVGLAALLYLVASSSLAGPRGLVTPTVTEAVVKEGLYTLIALTLLLAARWAPESPVSRAVAASPATRWLGDISYGVFLWHVLILQIIYLLTGWPLFSGGFAWVLCAVVSLSILVAWASATLLEQPLLDRVHRRPRVPEPAP</sequence>